<comment type="subcellular location">
    <subcellularLocation>
        <location evidence="9">Cytoplasm</location>
    </subcellularLocation>
    <text evidence="9">The SRP-RNC complex is targeted to the cytoplasmic membrane.</text>
</comment>
<dbReference type="InterPro" id="IPR042101">
    <property type="entry name" value="SRP54_N_sf"/>
</dbReference>
<reference evidence="12" key="2">
    <citation type="journal article" date="2021" name="PeerJ">
        <title>Extensive microbial diversity within the chicken gut microbiome revealed by metagenomics and culture.</title>
        <authorList>
            <person name="Gilroy R."/>
            <person name="Ravi A."/>
            <person name="Getino M."/>
            <person name="Pursley I."/>
            <person name="Horton D.L."/>
            <person name="Alikhan N.F."/>
            <person name="Baker D."/>
            <person name="Gharbi K."/>
            <person name="Hall N."/>
            <person name="Watson M."/>
            <person name="Adriaenssens E.M."/>
            <person name="Foster-Nyarko E."/>
            <person name="Jarju S."/>
            <person name="Secka A."/>
            <person name="Antonio M."/>
            <person name="Oren A."/>
            <person name="Chaudhuri R.R."/>
            <person name="La Ragione R."/>
            <person name="Hildebrand F."/>
            <person name="Pallen M.J."/>
        </authorList>
    </citation>
    <scope>NUCLEOTIDE SEQUENCE</scope>
    <source>
        <strain evidence="12">2830</strain>
    </source>
</reference>
<keyword evidence="3 9" id="KW-0378">Hydrolase</keyword>
<dbReference type="GO" id="GO:0006614">
    <property type="term" value="P:SRP-dependent cotranslational protein targeting to membrane"/>
    <property type="evidence" value="ECO:0007669"/>
    <property type="project" value="InterPro"/>
</dbReference>
<dbReference type="GO" id="GO:0005525">
    <property type="term" value="F:GTP binding"/>
    <property type="evidence" value="ECO:0007669"/>
    <property type="project" value="UniProtKB-UniRule"/>
</dbReference>
<dbReference type="SMART" id="SM00382">
    <property type="entry name" value="AAA"/>
    <property type="match status" value="1"/>
</dbReference>
<dbReference type="Proteomes" id="UP000824124">
    <property type="component" value="Unassembled WGS sequence"/>
</dbReference>
<dbReference type="NCBIfam" id="TIGR00959">
    <property type="entry name" value="ffh"/>
    <property type="match status" value="1"/>
</dbReference>
<comment type="subunit">
    <text evidence="9">Part of the signal recognition particle protein translocation system, which is composed of SRP and FtsY.</text>
</comment>
<evidence type="ECO:0000256" key="2">
    <source>
        <dbReference type="ARBA" id="ARBA00022741"/>
    </source>
</evidence>
<dbReference type="SMART" id="SM00963">
    <property type="entry name" value="SRP54_N"/>
    <property type="match status" value="1"/>
</dbReference>
<dbReference type="GO" id="GO:0008312">
    <property type="term" value="F:7S RNA binding"/>
    <property type="evidence" value="ECO:0007669"/>
    <property type="project" value="InterPro"/>
</dbReference>
<feature type="binding site" evidence="9">
    <location>
        <begin position="249"/>
        <end position="252"/>
    </location>
    <ligand>
        <name>GTP</name>
        <dbReference type="ChEBI" id="CHEBI:37565"/>
    </ligand>
</feature>
<evidence type="ECO:0000256" key="5">
    <source>
        <dbReference type="ARBA" id="ARBA00023134"/>
    </source>
</evidence>
<comment type="domain">
    <text evidence="9">Composed of three domains: the N-terminal N domain, which is responsible for interactions with the ribosome, the central G domain, which binds GTP, and the C-terminal M domain, which binds the RNA and the signal sequence of the RNC.</text>
</comment>
<feature type="domain" description="SRP54-type proteins GTP-binding" evidence="11">
    <location>
        <begin position="270"/>
        <end position="283"/>
    </location>
</feature>
<dbReference type="SUPFAM" id="SSF47446">
    <property type="entry name" value="Signal peptide-binding domain"/>
    <property type="match status" value="1"/>
</dbReference>
<keyword evidence="7 9" id="KW-0687">Ribonucleoprotein</keyword>
<dbReference type="InterPro" id="IPR004780">
    <property type="entry name" value="SRP"/>
</dbReference>
<dbReference type="InterPro" id="IPR022941">
    <property type="entry name" value="SRP54"/>
</dbReference>
<evidence type="ECO:0000259" key="11">
    <source>
        <dbReference type="PROSITE" id="PS00300"/>
    </source>
</evidence>
<evidence type="ECO:0000256" key="7">
    <source>
        <dbReference type="ARBA" id="ARBA00023274"/>
    </source>
</evidence>
<dbReference type="Pfam" id="PF02978">
    <property type="entry name" value="SRP_SPB"/>
    <property type="match status" value="1"/>
</dbReference>
<sequence length="469" mass="51567">MAVFSSLADKLQETFKKLTGKGKLTEADINEAMRTVRMALLEADVSYKVVKDFVAKVKERSLGADILESLTPGQQVIKIVQEELTALMGSENAAVNMAAKPPTIIMMAGLQGSGKTTSVAKIANIYKNKHKRPLLVAADIYRPAAIKQLQVLGEQTDIPVFSLGDKISPVEIARQAVMHAKENGNDMVLIDTAGRLHIDEALMQELKDIKAAVEPNEILLVVDAMAGQDAIKVAETFNAELEIDGLVLTKMDGDTRGGAALSAKAVTGKPIKFVGMGEKLDAMEPFYPDRMASRILGMGDVLTLIEKAQANIDDQRAKELEEKMKNATYTLDDFLDQMAEVRKMGDMKEMLSLIPGLGKKLKDVEIDEREIRKVESIVLSMTAAERQNPSIINASRKQRIAKGSGVQVMQVNRLLKQFDEMKKMMKKLSDNGMMKGNRVHKPRNKKGKSKGGGKKRPSMNSMFSKFFGQ</sequence>
<comment type="similarity">
    <text evidence="1 9">Belongs to the GTP-binding SRP family. SRP54 subfamily.</text>
</comment>
<dbReference type="SUPFAM" id="SSF52540">
    <property type="entry name" value="P-loop containing nucleoside triphosphate hydrolases"/>
    <property type="match status" value="1"/>
</dbReference>
<dbReference type="Gene3D" id="3.40.50.300">
    <property type="entry name" value="P-loop containing nucleotide triphosphate hydrolases"/>
    <property type="match status" value="1"/>
</dbReference>
<dbReference type="PANTHER" id="PTHR11564">
    <property type="entry name" value="SIGNAL RECOGNITION PARTICLE 54K PROTEIN SRP54"/>
    <property type="match status" value="1"/>
</dbReference>
<dbReference type="GO" id="GO:0048500">
    <property type="term" value="C:signal recognition particle"/>
    <property type="evidence" value="ECO:0007669"/>
    <property type="project" value="UniProtKB-UniRule"/>
</dbReference>
<dbReference type="InterPro" id="IPR027417">
    <property type="entry name" value="P-loop_NTPase"/>
</dbReference>
<keyword evidence="9" id="KW-0963">Cytoplasm</keyword>
<name>A0A9D1HIR4_9FIRM</name>
<evidence type="ECO:0000256" key="1">
    <source>
        <dbReference type="ARBA" id="ARBA00005450"/>
    </source>
</evidence>
<accession>A0A9D1HIR4</accession>
<keyword evidence="2 9" id="KW-0547">Nucleotide-binding</keyword>
<dbReference type="InterPro" id="IPR000897">
    <property type="entry name" value="SRP54_GTPase_dom"/>
</dbReference>
<reference evidence="12" key="1">
    <citation type="submission" date="2020-10" db="EMBL/GenBank/DDBJ databases">
        <authorList>
            <person name="Gilroy R."/>
        </authorList>
    </citation>
    <scope>NUCLEOTIDE SEQUENCE</scope>
    <source>
        <strain evidence="12">2830</strain>
    </source>
</reference>
<comment type="caution">
    <text evidence="12">The sequence shown here is derived from an EMBL/GenBank/DDBJ whole genome shotgun (WGS) entry which is preliminary data.</text>
</comment>
<feature type="binding site" evidence="9">
    <location>
        <begin position="191"/>
        <end position="195"/>
    </location>
    <ligand>
        <name>GTP</name>
        <dbReference type="ChEBI" id="CHEBI:37565"/>
    </ligand>
</feature>
<protein>
    <recommendedName>
        <fullName evidence="9">Signal recognition particle protein</fullName>
        <ecNumber evidence="9">3.6.5.4</ecNumber>
    </recommendedName>
    <alternativeName>
        <fullName evidence="9">Fifty-four homolog</fullName>
    </alternativeName>
</protein>
<dbReference type="SMART" id="SM00962">
    <property type="entry name" value="SRP54"/>
    <property type="match status" value="1"/>
</dbReference>
<dbReference type="Pfam" id="PF02881">
    <property type="entry name" value="SRP54_N"/>
    <property type="match status" value="1"/>
</dbReference>
<dbReference type="HAMAP" id="MF_00306">
    <property type="entry name" value="SRP54"/>
    <property type="match status" value="1"/>
</dbReference>
<evidence type="ECO:0000256" key="4">
    <source>
        <dbReference type="ARBA" id="ARBA00022884"/>
    </source>
</evidence>
<dbReference type="InterPro" id="IPR036891">
    <property type="entry name" value="Signal_recog_part_SRP54_M_sf"/>
</dbReference>
<proteinExistence type="inferred from homology"/>
<organism evidence="12 13">
    <name type="scientific">Candidatus Avidehalobacter gallistercoris</name>
    <dbReference type="NCBI Taxonomy" id="2840694"/>
    <lineage>
        <taxon>Bacteria</taxon>
        <taxon>Bacillati</taxon>
        <taxon>Bacillota</taxon>
        <taxon>Clostridia</taxon>
        <taxon>Eubacteriales</taxon>
        <taxon>Peptococcaceae</taxon>
        <taxon>Peptococcaceae incertae sedis</taxon>
        <taxon>Candidatus Avidehalobacter</taxon>
    </lineage>
</organism>
<dbReference type="Gene3D" id="1.20.120.140">
    <property type="entry name" value="Signal recognition particle SRP54, nucleotide-binding domain"/>
    <property type="match status" value="1"/>
</dbReference>
<keyword evidence="6 9" id="KW-0733">Signal recognition particle</keyword>
<dbReference type="EC" id="3.6.5.4" evidence="9"/>
<evidence type="ECO:0000313" key="12">
    <source>
        <dbReference type="EMBL" id="HIU09799.1"/>
    </source>
</evidence>
<evidence type="ECO:0000256" key="10">
    <source>
        <dbReference type="SAM" id="MobiDB-lite"/>
    </source>
</evidence>
<dbReference type="PROSITE" id="PS00300">
    <property type="entry name" value="SRP54"/>
    <property type="match status" value="1"/>
</dbReference>
<feature type="compositionally biased region" description="Basic residues" evidence="10">
    <location>
        <begin position="437"/>
        <end position="457"/>
    </location>
</feature>
<keyword evidence="4 9" id="KW-0694">RNA-binding</keyword>
<dbReference type="InterPro" id="IPR004125">
    <property type="entry name" value="Signal_recog_particle_SRP54_M"/>
</dbReference>
<evidence type="ECO:0000256" key="6">
    <source>
        <dbReference type="ARBA" id="ARBA00023135"/>
    </source>
</evidence>
<dbReference type="Gene3D" id="1.10.260.30">
    <property type="entry name" value="Signal recognition particle, SRP54 subunit, M-domain"/>
    <property type="match status" value="1"/>
</dbReference>
<feature type="region of interest" description="Disordered" evidence="10">
    <location>
        <begin position="432"/>
        <end position="469"/>
    </location>
</feature>
<comment type="function">
    <text evidence="9">Involved in targeting and insertion of nascent membrane proteins into the cytoplasmic membrane. Binds to the hydrophobic signal sequence of the ribosome-nascent chain (RNC) as it emerges from the ribosomes. The SRP-RNC complex is then targeted to the cytoplasmic membrane where it interacts with the SRP receptor FtsY.</text>
</comment>
<evidence type="ECO:0000256" key="8">
    <source>
        <dbReference type="ARBA" id="ARBA00048027"/>
    </source>
</evidence>
<dbReference type="EMBL" id="DVMH01000005">
    <property type="protein sequence ID" value="HIU09799.1"/>
    <property type="molecule type" value="Genomic_DNA"/>
</dbReference>
<dbReference type="InterPro" id="IPR013822">
    <property type="entry name" value="Signal_recog_particl_SRP54_hlx"/>
</dbReference>
<dbReference type="GO" id="GO:0003924">
    <property type="term" value="F:GTPase activity"/>
    <property type="evidence" value="ECO:0007669"/>
    <property type="project" value="UniProtKB-UniRule"/>
</dbReference>
<comment type="catalytic activity">
    <reaction evidence="8 9">
        <text>GTP + H2O = GDP + phosphate + H(+)</text>
        <dbReference type="Rhea" id="RHEA:19669"/>
        <dbReference type="ChEBI" id="CHEBI:15377"/>
        <dbReference type="ChEBI" id="CHEBI:15378"/>
        <dbReference type="ChEBI" id="CHEBI:37565"/>
        <dbReference type="ChEBI" id="CHEBI:43474"/>
        <dbReference type="ChEBI" id="CHEBI:58189"/>
        <dbReference type="EC" id="3.6.5.4"/>
    </reaction>
</comment>
<dbReference type="AlphaFoldDB" id="A0A9D1HIR4"/>
<evidence type="ECO:0000256" key="9">
    <source>
        <dbReference type="HAMAP-Rule" id="MF_00306"/>
    </source>
</evidence>
<gene>
    <name evidence="9 12" type="primary">ffh</name>
    <name evidence="12" type="ORF">IAB00_00880</name>
</gene>
<feature type="binding site" evidence="9">
    <location>
        <begin position="109"/>
        <end position="116"/>
    </location>
    <ligand>
        <name>GTP</name>
        <dbReference type="ChEBI" id="CHEBI:37565"/>
    </ligand>
</feature>
<dbReference type="PANTHER" id="PTHR11564:SF5">
    <property type="entry name" value="SIGNAL RECOGNITION PARTICLE SUBUNIT SRP54"/>
    <property type="match status" value="1"/>
</dbReference>
<evidence type="ECO:0000313" key="13">
    <source>
        <dbReference type="Proteomes" id="UP000824124"/>
    </source>
</evidence>
<dbReference type="Pfam" id="PF00448">
    <property type="entry name" value="SRP54"/>
    <property type="match status" value="1"/>
</dbReference>
<dbReference type="InterPro" id="IPR003593">
    <property type="entry name" value="AAA+_ATPase"/>
</dbReference>
<dbReference type="CDD" id="cd18539">
    <property type="entry name" value="SRP_G"/>
    <property type="match status" value="1"/>
</dbReference>
<keyword evidence="5 9" id="KW-0342">GTP-binding</keyword>
<dbReference type="FunFam" id="3.40.50.300:FF:000022">
    <property type="entry name" value="Signal recognition particle 54 kDa subunit"/>
    <property type="match status" value="1"/>
</dbReference>
<evidence type="ECO:0000256" key="3">
    <source>
        <dbReference type="ARBA" id="ARBA00022801"/>
    </source>
</evidence>